<reference evidence="1 2" key="1">
    <citation type="submission" date="2024-01" db="EMBL/GenBank/DDBJ databases">
        <authorList>
            <person name="Waweru B."/>
        </authorList>
    </citation>
    <scope>NUCLEOTIDE SEQUENCE [LARGE SCALE GENOMIC DNA]</scope>
</reference>
<dbReference type="Proteomes" id="UP001314170">
    <property type="component" value="Unassembled WGS sequence"/>
</dbReference>
<organism evidence="1 2">
    <name type="scientific">Dovyalis caffra</name>
    <dbReference type="NCBI Taxonomy" id="77055"/>
    <lineage>
        <taxon>Eukaryota</taxon>
        <taxon>Viridiplantae</taxon>
        <taxon>Streptophyta</taxon>
        <taxon>Embryophyta</taxon>
        <taxon>Tracheophyta</taxon>
        <taxon>Spermatophyta</taxon>
        <taxon>Magnoliopsida</taxon>
        <taxon>eudicotyledons</taxon>
        <taxon>Gunneridae</taxon>
        <taxon>Pentapetalae</taxon>
        <taxon>rosids</taxon>
        <taxon>fabids</taxon>
        <taxon>Malpighiales</taxon>
        <taxon>Salicaceae</taxon>
        <taxon>Flacourtieae</taxon>
        <taxon>Dovyalis</taxon>
    </lineage>
</organism>
<dbReference type="EMBL" id="CAWUPB010000858">
    <property type="protein sequence ID" value="CAK7327708.1"/>
    <property type="molecule type" value="Genomic_DNA"/>
</dbReference>
<evidence type="ECO:0000313" key="1">
    <source>
        <dbReference type="EMBL" id="CAK7327708.1"/>
    </source>
</evidence>
<accession>A0AAV1R3W9</accession>
<feature type="non-terminal residue" evidence="1">
    <location>
        <position position="1"/>
    </location>
</feature>
<name>A0AAV1R3W9_9ROSI</name>
<protein>
    <submittedName>
        <fullName evidence="1">Uncharacterized protein</fullName>
    </submittedName>
</protein>
<gene>
    <name evidence="1" type="ORF">DCAF_LOCUS5424</name>
</gene>
<proteinExistence type="predicted"/>
<dbReference type="AlphaFoldDB" id="A0AAV1R3W9"/>
<comment type="caution">
    <text evidence="1">The sequence shown here is derived from an EMBL/GenBank/DDBJ whole genome shotgun (WGS) entry which is preliminary data.</text>
</comment>
<evidence type="ECO:0000313" key="2">
    <source>
        <dbReference type="Proteomes" id="UP001314170"/>
    </source>
</evidence>
<keyword evidence="2" id="KW-1185">Reference proteome</keyword>
<sequence length="51" mass="5763">NLYRSKLQLLLPGILKEGNIIVGNFHLSLCCCRRTTLLESDNSSLMIILNM</sequence>